<keyword evidence="6" id="KW-0812">Transmembrane</keyword>
<dbReference type="InterPro" id="IPR004159">
    <property type="entry name" value="Put_SAM_MeTrfase"/>
</dbReference>
<dbReference type="GO" id="GO:0016020">
    <property type="term" value="C:membrane"/>
    <property type="evidence" value="ECO:0007669"/>
    <property type="project" value="UniProtKB-SubCell"/>
</dbReference>
<evidence type="ECO:0000256" key="3">
    <source>
        <dbReference type="ARBA" id="ARBA00022603"/>
    </source>
</evidence>
<keyword evidence="6" id="KW-1133">Transmembrane helix</keyword>
<feature type="region of interest" description="Disordered" evidence="7">
    <location>
        <begin position="44"/>
        <end position="112"/>
    </location>
</feature>
<dbReference type="GO" id="GO:0008168">
    <property type="term" value="F:methyltransferase activity"/>
    <property type="evidence" value="ECO:0007669"/>
    <property type="project" value="UniProtKB-UniRule"/>
</dbReference>
<evidence type="ECO:0000256" key="7">
    <source>
        <dbReference type="SAM" id="MobiDB-lite"/>
    </source>
</evidence>
<dbReference type="Proteomes" id="UP000639772">
    <property type="component" value="Chromosome 9"/>
</dbReference>
<sequence length="593" mass="66241">MGGPRFGRSAKKRAPLSLCWKVSIAFLLGLSFVVIWSIFSSPSSAISNRRDSFDDIDTDPSAPMLNTSSLSTSRTESTAAVTPPTAIVNSSASRNDTESLVRKAKVGQKKKEIEVGGDERVLKTTNAAGKQEETAENDEEQTRYAGGVGQDKPENREDEGAEMDVEIEDGVDVNSEEENPSVEWDAGEGSESIKKRKKNKNLGPLFDSTTRYDWKLCGGRSKQNYIPCIDMEGAGGRRHHERSCPRGTVTCLVPIPKEYGMPVPWPESKFKVLYGNVAHPKLSAFIKTNKFINVSGEYLRFPPEESDFKGGVQHYLDSIEEMVPDIEWGKNIRILLNIGCSDASFVVSLLEKNVITLSLGLMSDQRDLTQVLLERGIPSVMGNLGTRRLPFPAGVFDAVHCSSCNIHWHSNGGRLLLEINRILRPGGYFIISMAHGDAESEKGMSLLTASICWNVLAHKTDDTSDLDIMIYQRPISNDIYNLRRRNEPPFCKDDENQDFAWYVPIKGCLHKLPTALEERGSDWPEEWPSRLETFPEWLGDAREKIIADNEHWNAIINKSYLVGMGIDWTNVRNVMDMKAIYGGSLVLMPEEQM</sequence>
<reference evidence="8 9" key="1">
    <citation type="journal article" date="2020" name="Nat. Food">
        <title>A phased Vanilla planifolia genome enables genetic improvement of flavour and production.</title>
        <authorList>
            <person name="Hasing T."/>
            <person name="Tang H."/>
            <person name="Brym M."/>
            <person name="Khazi F."/>
            <person name="Huang T."/>
            <person name="Chambers A.H."/>
        </authorList>
    </citation>
    <scope>NUCLEOTIDE SEQUENCE [LARGE SCALE GENOMIC DNA]</scope>
    <source>
        <tissue evidence="8">Leaf</tissue>
    </source>
</reference>
<dbReference type="PANTHER" id="PTHR10108:SF1102">
    <property type="entry name" value="METHYLTRANSFERASE PMT28-RELATED"/>
    <property type="match status" value="1"/>
</dbReference>
<keyword evidence="3 6" id="KW-0489">Methyltransferase</keyword>
<dbReference type="GO" id="GO:0005768">
    <property type="term" value="C:endosome"/>
    <property type="evidence" value="ECO:0007669"/>
    <property type="project" value="TreeGrafter"/>
</dbReference>
<dbReference type="GO" id="GO:0032259">
    <property type="term" value="P:methylation"/>
    <property type="evidence" value="ECO:0007669"/>
    <property type="project" value="UniProtKB-KW"/>
</dbReference>
<dbReference type="Gene3D" id="3.40.50.150">
    <property type="entry name" value="Vaccinia Virus protein VP39"/>
    <property type="match status" value="1"/>
</dbReference>
<feature type="compositionally biased region" description="Acidic residues" evidence="7">
    <location>
        <begin position="156"/>
        <end position="188"/>
    </location>
</feature>
<keyword evidence="6" id="KW-0808">Transferase</keyword>
<comment type="caution">
    <text evidence="8">The sequence shown here is derived from an EMBL/GenBank/DDBJ whole genome shotgun (WGS) entry which is preliminary data.</text>
</comment>
<keyword evidence="6" id="KW-0325">Glycoprotein</keyword>
<evidence type="ECO:0000256" key="2">
    <source>
        <dbReference type="ARBA" id="ARBA00008361"/>
    </source>
</evidence>
<feature type="region of interest" description="Disordered" evidence="7">
    <location>
        <begin position="124"/>
        <end position="195"/>
    </location>
</feature>
<feature type="compositionally biased region" description="Low complexity" evidence="7">
    <location>
        <begin position="67"/>
        <end position="78"/>
    </location>
</feature>
<comment type="subcellular location">
    <subcellularLocation>
        <location evidence="5">Endomembrane system</location>
        <topology evidence="5">Single-pass membrane protein</topology>
    </subcellularLocation>
    <subcellularLocation>
        <location evidence="1 6">Membrane</location>
        <topology evidence="1 6">Single-pass type II membrane protein</topology>
    </subcellularLocation>
</comment>
<evidence type="ECO:0000313" key="8">
    <source>
        <dbReference type="EMBL" id="KAG0467843.1"/>
    </source>
</evidence>
<evidence type="ECO:0000313" key="9">
    <source>
        <dbReference type="Proteomes" id="UP000639772"/>
    </source>
</evidence>
<dbReference type="InterPro" id="IPR029063">
    <property type="entry name" value="SAM-dependent_MTases_sf"/>
</dbReference>
<proteinExistence type="inferred from homology"/>
<evidence type="ECO:0000256" key="1">
    <source>
        <dbReference type="ARBA" id="ARBA00004606"/>
    </source>
</evidence>
<dbReference type="Pfam" id="PF03141">
    <property type="entry name" value="Methyltransf_29"/>
    <property type="match status" value="1"/>
</dbReference>
<dbReference type="GO" id="GO:0005802">
    <property type="term" value="C:trans-Golgi network"/>
    <property type="evidence" value="ECO:0007669"/>
    <property type="project" value="TreeGrafter"/>
</dbReference>
<dbReference type="SUPFAM" id="SSF53335">
    <property type="entry name" value="S-adenosyl-L-methionine-dependent methyltransferases"/>
    <property type="match status" value="1"/>
</dbReference>
<gene>
    <name evidence="8" type="ORF">HPP92_017171</name>
</gene>
<dbReference type="PANTHER" id="PTHR10108">
    <property type="entry name" value="SAM-DEPENDENT METHYLTRANSFERASE"/>
    <property type="match status" value="1"/>
</dbReference>
<dbReference type="OrthoDB" id="2013972at2759"/>
<dbReference type="EMBL" id="JADCNM010000009">
    <property type="protein sequence ID" value="KAG0467843.1"/>
    <property type="molecule type" value="Genomic_DNA"/>
</dbReference>
<protein>
    <recommendedName>
        <fullName evidence="6">Methyltransferase</fullName>
        <ecNumber evidence="6">2.1.1.-</ecNumber>
    </recommendedName>
</protein>
<comment type="similarity">
    <text evidence="2 6">Belongs to the methyltransferase superfamily.</text>
</comment>
<accession>A0A835UNC2</accession>
<keyword evidence="6" id="KW-0472">Membrane</keyword>
<keyword evidence="4 6" id="KW-0735">Signal-anchor</keyword>
<dbReference type="AlphaFoldDB" id="A0A835UNC2"/>
<evidence type="ECO:0000256" key="6">
    <source>
        <dbReference type="RuleBase" id="RU366043"/>
    </source>
</evidence>
<dbReference type="EC" id="2.1.1.-" evidence="6"/>
<evidence type="ECO:0000256" key="5">
    <source>
        <dbReference type="ARBA" id="ARBA00037847"/>
    </source>
</evidence>
<organism evidence="8 9">
    <name type="scientific">Vanilla planifolia</name>
    <name type="common">Vanilla</name>
    <dbReference type="NCBI Taxonomy" id="51239"/>
    <lineage>
        <taxon>Eukaryota</taxon>
        <taxon>Viridiplantae</taxon>
        <taxon>Streptophyta</taxon>
        <taxon>Embryophyta</taxon>
        <taxon>Tracheophyta</taxon>
        <taxon>Spermatophyta</taxon>
        <taxon>Magnoliopsida</taxon>
        <taxon>Liliopsida</taxon>
        <taxon>Asparagales</taxon>
        <taxon>Orchidaceae</taxon>
        <taxon>Vanilloideae</taxon>
        <taxon>Vanilleae</taxon>
        <taxon>Vanilla</taxon>
    </lineage>
</organism>
<feature type="transmembrane region" description="Helical" evidence="6">
    <location>
        <begin position="18"/>
        <end position="39"/>
    </location>
</feature>
<name>A0A835UNC2_VANPL</name>
<evidence type="ECO:0000256" key="4">
    <source>
        <dbReference type="ARBA" id="ARBA00022968"/>
    </source>
</evidence>